<evidence type="ECO:0000313" key="2">
    <source>
        <dbReference type="EMBL" id="OAY49927.1"/>
    </source>
</evidence>
<dbReference type="EMBL" id="CM004391">
    <property type="protein sequence ID" value="OAY49927.1"/>
    <property type="molecule type" value="Genomic_DNA"/>
</dbReference>
<gene>
    <name evidence="2" type="ORF">MANES_05G094500</name>
</gene>
<name>A0A2C9VUS7_MANES</name>
<dbReference type="AlphaFoldDB" id="A0A2C9VUS7"/>
<reference evidence="2" key="1">
    <citation type="submission" date="2016-02" db="EMBL/GenBank/DDBJ databases">
        <title>WGS assembly of Manihot esculenta.</title>
        <authorList>
            <person name="Bredeson J.V."/>
            <person name="Prochnik S.E."/>
            <person name="Lyons J.B."/>
            <person name="Schmutz J."/>
            <person name="Grimwood J."/>
            <person name="Vrebalov J."/>
            <person name="Bart R.S."/>
            <person name="Amuge T."/>
            <person name="Ferguson M.E."/>
            <person name="Green R."/>
            <person name="Putnam N."/>
            <person name="Stites J."/>
            <person name="Rounsley S."/>
            <person name="Rokhsar D.S."/>
        </authorList>
    </citation>
    <scope>NUCLEOTIDE SEQUENCE [LARGE SCALE GENOMIC DNA]</scope>
    <source>
        <tissue evidence="2">Leaf</tissue>
    </source>
</reference>
<sequence>MLDNLLEHGHKCKSKVYPESGKQGNISRGTGIKENFSLARGTHGGHHLKYKSSFPFER</sequence>
<feature type="region of interest" description="Disordered" evidence="1">
    <location>
        <begin position="37"/>
        <end position="58"/>
    </location>
</feature>
<proteinExistence type="predicted"/>
<evidence type="ECO:0000256" key="1">
    <source>
        <dbReference type="SAM" id="MobiDB-lite"/>
    </source>
</evidence>
<accession>A0A2C9VUS7</accession>
<organism evidence="2">
    <name type="scientific">Manihot esculenta</name>
    <name type="common">Cassava</name>
    <name type="synonym">Jatropha manihot</name>
    <dbReference type="NCBI Taxonomy" id="3983"/>
    <lineage>
        <taxon>Eukaryota</taxon>
        <taxon>Viridiplantae</taxon>
        <taxon>Streptophyta</taxon>
        <taxon>Embryophyta</taxon>
        <taxon>Tracheophyta</taxon>
        <taxon>Spermatophyta</taxon>
        <taxon>Magnoliopsida</taxon>
        <taxon>eudicotyledons</taxon>
        <taxon>Gunneridae</taxon>
        <taxon>Pentapetalae</taxon>
        <taxon>rosids</taxon>
        <taxon>fabids</taxon>
        <taxon>Malpighiales</taxon>
        <taxon>Euphorbiaceae</taxon>
        <taxon>Crotonoideae</taxon>
        <taxon>Manihoteae</taxon>
        <taxon>Manihot</taxon>
    </lineage>
</organism>
<protein>
    <submittedName>
        <fullName evidence="2">Uncharacterized protein</fullName>
    </submittedName>
</protein>